<feature type="domain" description="GST C-terminal" evidence="19">
    <location>
        <begin position="1066"/>
        <end position="1190"/>
    </location>
</feature>
<evidence type="ECO:0000256" key="10">
    <source>
        <dbReference type="ARBA" id="ARBA00022840"/>
    </source>
</evidence>
<dbReference type="InterPro" id="IPR050058">
    <property type="entry name" value="Ala-tRNA_ligase"/>
</dbReference>
<evidence type="ECO:0000256" key="5">
    <source>
        <dbReference type="ARBA" id="ARBA00022555"/>
    </source>
</evidence>
<dbReference type="GO" id="GO:0000049">
    <property type="term" value="F:tRNA binding"/>
    <property type="evidence" value="ECO:0007669"/>
    <property type="project" value="UniProtKB-KW"/>
</dbReference>
<keyword evidence="6 17" id="KW-0436">Ligase</keyword>
<evidence type="ECO:0000256" key="11">
    <source>
        <dbReference type="ARBA" id="ARBA00022884"/>
    </source>
</evidence>
<dbReference type="CDD" id="cd03181">
    <property type="entry name" value="GST_C_EF1Bgamma_like"/>
    <property type="match status" value="1"/>
</dbReference>
<dbReference type="HAMAP" id="MF_00036_B">
    <property type="entry name" value="Ala_tRNA_synth_B"/>
    <property type="match status" value="1"/>
</dbReference>
<evidence type="ECO:0000313" key="21">
    <source>
        <dbReference type="Proteomes" id="UP000504615"/>
    </source>
</evidence>
<evidence type="ECO:0000256" key="4">
    <source>
        <dbReference type="ARBA" id="ARBA00022490"/>
    </source>
</evidence>
<dbReference type="PROSITE" id="PS50860">
    <property type="entry name" value="AA_TRNA_LIGASE_II_ALA"/>
    <property type="match status" value="1"/>
</dbReference>
<feature type="domain" description="Alanyl-transfer RNA synthetases family profile" evidence="20">
    <location>
        <begin position="5"/>
        <end position="768"/>
    </location>
</feature>
<evidence type="ECO:0000256" key="3">
    <source>
        <dbReference type="ARBA" id="ARBA00017959"/>
    </source>
</evidence>
<dbReference type="AlphaFoldDB" id="A0A6I9W3G8"/>
<dbReference type="GO" id="GO:0004813">
    <property type="term" value="F:alanine-tRNA ligase activity"/>
    <property type="evidence" value="ECO:0007669"/>
    <property type="project" value="UniProtKB-UniRule"/>
</dbReference>
<evidence type="ECO:0000256" key="16">
    <source>
        <dbReference type="ARBA" id="ARBA00048300"/>
    </source>
</evidence>
<keyword evidence="18" id="KW-0175">Coiled coil</keyword>
<dbReference type="RefSeq" id="XP_011636339.1">
    <property type="nucleotide sequence ID" value="XM_011638037.1"/>
</dbReference>
<evidence type="ECO:0000256" key="7">
    <source>
        <dbReference type="ARBA" id="ARBA00022723"/>
    </source>
</evidence>
<dbReference type="CTD" id="34156"/>
<dbReference type="GO" id="GO:0006419">
    <property type="term" value="P:alanyl-tRNA aminoacylation"/>
    <property type="evidence" value="ECO:0007669"/>
    <property type="project" value="InterPro"/>
</dbReference>
<dbReference type="PANTHER" id="PTHR11777:SF9">
    <property type="entry name" value="ALANINE--TRNA LIGASE, CYTOPLASMIC"/>
    <property type="match status" value="1"/>
</dbReference>
<feature type="binding site" evidence="17">
    <location>
        <position position="610"/>
    </location>
    <ligand>
        <name>Zn(2+)</name>
        <dbReference type="ChEBI" id="CHEBI:29105"/>
    </ligand>
</feature>
<evidence type="ECO:0000256" key="17">
    <source>
        <dbReference type="HAMAP-Rule" id="MF_03133"/>
    </source>
</evidence>
<dbReference type="GO" id="GO:0005524">
    <property type="term" value="F:ATP binding"/>
    <property type="evidence" value="ECO:0007669"/>
    <property type="project" value="UniProtKB-UniRule"/>
</dbReference>
<comment type="function">
    <text evidence="17">Catalyzes the attachment of alanine to tRNA(Ala) in a two-step reaction: alanine is first activated by ATP to form Ala-AMP and then transferred to the acceptor end of tRNA(Ala). Also edits incorrectly charged tRNA(Ala) via its editing domain.</text>
</comment>
<feature type="binding site" evidence="17">
    <location>
        <position position="606"/>
    </location>
    <ligand>
        <name>Zn(2+)</name>
        <dbReference type="ChEBI" id="CHEBI:29105"/>
    </ligand>
</feature>
<evidence type="ECO:0000256" key="1">
    <source>
        <dbReference type="ARBA" id="ARBA00008429"/>
    </source>
</evidence>
<comment type="domain">
    <text evidence="17">Consists of three domains; the N-terminal catalytic domain, the editing domain and the C-terminal C-Ala domain. The editing domain removes incorrectly charged amino acids, while the C-Ala domain, along with tRNA(Ala), serves as a bridge to cooperatively bring together the editing and aminoacylation centers thus stimulating deacylation of misacylated tRNAs.</text>
</comment>
<evidence type="ECO:0000256" key="12">
    <source>
        <dbReference type="ARBA" id="ARBA00022917"/>
    </source>
</evidence>
<dbReference type="Pfam" id="PF00043">
    <property type="entry name" value="GST_C"/>
    <property type="match status" value="1"/>
</dbReference>
<dbReference type="Gene3D" id="1.20.1050.10">
    <property type="match status" value="1"/>
</dbReference>
<dbReference type="Proteomes" id="UP000504615">
    <property type="component" value="Unplaced"/>
</dbReference>
<dbReference type="InterPro" id="IPR045864">
    <property type="entry name" value="aa-tRNA-synth_II/BPL/LPL"/>
</dbReference>
<dbReference type="Gene3D" id="3.30.930.10">
    <property type="entry name" value="Bira Bifunctional Protein, Domain 2"/>
    <property type="match status" value="1"/>
</dbReference>
<evidence type="ECO:0000256" key="6">
    <source>
        <dbReference type="ARBA" id="ARBA00022598"/>
    </source>
</evidence>
<dbReference type="GO" id="GO:0008270">
    <property type="term" value="F:zinc ion binding"/>
    <property type="evidence" value="ECO:0007669"/>
    <property type="project" value="UniProtKB-UniRule"/>
</dbReference>
<dbReference type="InterPro" id="IPR018162">
    <property type="entry name" value="Ala-tRNA-ligase_IIc_anticod-bd"/>
</dbReference>
<evidence type="ECO:0000256" key="18">
    <source>
        <dbReference type="SAM" id="Coils"/>
    </source>
</evidence>
<dbReference type="InterPro" id="IPR012947">
    <property type="entry name" value="tRNA_SAD"/>
</dbReference>
<keyword evidence="7 17" id="KW-0479">Metal-binding</keyword>
<proteinExistence type="inferred from homology"/>
<keyword evidence="9 17" id="KW-0862">Zinc</keyword>
<dbReference type="InterPro" id="IPR010987">
    <property type="entry name" value="Glutathione-S-Trfase_C-like"/>
</dbReference>
<dbReference type="InterPro" id="IPR004046">
    <property type="entry name" value="GST_C"/>
</dbReference>
<sequence length="1190" mass="132216">MTSSVNAKQIRQAYIDFFKGKGHEYVHSSSTIPHDDPTLLFTNAGMNQFKPIFLGTVDPNSDMAKWIRVVNSQKCIRAGGKHNDLDDVGKDVYHHTFFEMMGNWSFGDYFKKEICAWAWEFLTEVLKLSADRLYVTYFGGDEKNGLAPDDECKNLWLSLGIPASHVLPGSMKDNFWEMGETGPCGPCSELHYDRIGDREAAHLVNMDDPDVLEIWNLVFIQYNRESDGSLKSLPKKHIDCGLGLERLVSVIQNKRANYDTDLFVPLFAAIEKGTGAPPYQGRIGADDINGIDMAYRVLADHARTITIALADGGMPDNTGRGYVLRRILRRAVRYATEKLNAKPGFFASLVNVVVDLLGEVFPEVKKDPQGIIEIINEEEAQFLKTLSRGRNLLNRTIAKLESTDIVPGDVAWRLYDTYGFPVDLTQLMTEEKGLKIDMAGYEESKKQAQLISQNKAGGVNDQINLDIHAITELQKQGVKPTDDSPKYNYKVTNSVKYEEYEFAPCIGTVIALRRAKTFVDKVSSGEEVGILLDRTNFYAEQGGQIFDEGFLVKVDDETTEIRVKNVQIRAGYVLHIGTVGEGTLKKGDKVHANVDTERRRFVMANHSATHALNHALRKVLGTEADQKGSLVAPERLRFDFTNKGPMTGEQLKNTETITNGMIKENKKIYAKESSLAVAKTIQGLRAMFEETYPDPVRVVSMGVPVENLEKDPLSKAALETSVEFCGGTHLHYTGHIGDFVIASEDAIAKGIRRIVALTGPEATKAIRTATILQKQLSQLQATIEADKSGMNSKEYVKKIVELTEEISHALIPAWQKDNMRNMLRELKKSLDDKERAAKAAVANTVVKTAQSIIESKIGCEVLVLMLEAYSNTKALDSALKKIRAISPETSALLLSVDRDVKKIFALSSVPKSAVSKGLKANEWIQAIAGLMQGKGGGKPESAQASGTDITRVNEILSKANEFANQKLGISYNNTVNNACKTSETDIRLFNTGSQSKLVLYGNIGSTKCYLAQIIAQYSGKCLTVKQIENDKLCSSGIILETADVTLYGSDAIAFFLSNSQLRRDDDLFASSQVLQWMYYARNHILPAVSGWVLPSFSNSVSKDTKANIKISKEELLCALKQMNNVLCTKTYLVGERITLADISVFTALLPLYEHVFDSHYRKLYSNLNRWFSTILNQPQVKCIVKNFTFL</sequence>
<dbReference type="SUPFAM" id="SSF50447">
    <property type="entry name" value="Translation proteins"/>
    <property type="match status" value="1"/>
</dbReference>
<dbReference type="InterPro" id="IPR036282">
    <property type="entry name" value="Glutathione-S-Trfase_C_sf"/>
</dbReference>
<feature type="binding site" evidence="17">
    <location>
        <position position="729"/>
    </location>
    <ligand>
        <name>Zn(2+)</name>
        <dbReference type="ChEBI" id="CHEBI:29105"/>
    </ligand>
</feature>
<keyword evidence="8 17" id="KW-0547">Nucleotide-binding</keyword>
<dbReference type="SUPFAM" id="SSF101353">
    <property type="entry name" value="Putative anticodon-binding domain of alanyl-tRNA synthetase (AlaRS)"/>
    <property type="match status" value="1"/>
</dbReference>
<keyword evidence="5 17" id="KW-0820">tRNA-binding</keyword>
<dbReference type="InterPro" id="IPR002318">
    <property type="entry name" value="Ala-tRNA-lgiase_IIc"/>
</dbReference>
<dbReference type="Pfam" id="PF02272">
    <property type="entry name" value="DHHA1"/>
    <property type="match status" value="1"/>
</dbReference>
<dbReference type="InterPro" id="IPR018163">
    <property type="entry name" value="Thr/Ala-tRNA-synth_IIc_edit"/>
</dbReference>
<feature type="coiled-coil region" evidence="18">
    <location>
        <begin position="816"/>
        <end position="843"/>
    </location>
</feature>
<comment type="subunit">
    <text evidence="17">Monomer.</text>
</comment>
<evidence type="ECO:0000259" key="19">
    <source>
        <dbReference type="PROSITE" id="PS50405"/>
    </source>
</evidence>
<comment type="similarity">
    <text evidence="1">Belongs to the class-II aminoacyl-tRNA synthetase family. Alax-L subfamily.</text>
</comment>
<dbReference type="EC" id="6.1.1.7" evidence="2"/>
<evidence type="ECO:0000259" key="20">
    <source>
        <dbReference type="PROSITE" id="PS50860"/>
    </source>
</evidence>
<dbReference type="InterPro" id="IPR023033">
    <property type="entry name" value="Ala_tRNA_ligase_euk/bac"/>
</dbReference>
<keyword evidence="12 17" id="KW-0648">Protein biosynthesis</keyword>
<dbReference type="CDD" id="cd00673">
    <property type="entry name" value="AlaRS_core"/>
    <property type="match status" value="1"/>
</dbReference>
<dbReference type="GO" id="GO:0002161">
    <property type="term" value="F:aminoacyl-tRNA deacylase activity"/>
    <property type="evidence" value="ECO:0007669"/>
    <property type="project" value="TreeGrafter"/>
</dbReference>
<dbReference type="InterPro" id="IPR009000">
    <property type="entry name" value="Transl_B-barrel_sf"/>
</dbReference>
<dbReference type="FunFam" id="3.30.980.10:FF:000004">
    <property type="entry name" value="Alanine--tRNA ligase, cytoplasmic"/>
    <property type="match status" value="1"/>
</dbReference>
<dbReference type="Pfam" id="PF01411">
    <property type="entry name" value="tRNA-synt_2c"/>
    <property type="match status" value="1"/>
</dbReference>
<dbReference type="Pfam" id="PF07973">
    <property type="entry name" value="tRNA_SAD"/>
    <property type="match status" value="1"/>
</dbReference>
<dbReference type="InterPro" id="IPR018165">
    <property type="entry name" value="Ala-tRNA-synth_IIc_core"/>
</dbReference>
<name>A0A6I9W3G8_9HYME</name>
<dbReference type="KEGG" id="pbar:105426705"/>
<dbReference type="SUPFAM" id="SSF55186">
    <property type="entry name" value="ThrRS/AlaRS common domain"/>
    <property type="match status" value="1"/>
</dbReference>
<dbReference type="PANTHER" id="PTHR11777">
    <property type="entry name" value="ALANYL-TRNA SYNTHETASE"/>
    <property type="match status" value="1"/>
</dbReference>
<evidence type="ECO:0000256" key="15">
    <source>
        <dbReference type="ARBA" id="ARBA00032577"/>
    </source>
</evidence>
<dbReference type="NCBIfam" id="TIGR00344">
    <property type="entry name" value="alaS"/>
    <property type="match status" value="1"/>
</dbReference>
<evidence type="ECO:0000256" key="2">
    <source>
        <dbReference type="ARBA" id="ARBA00013168"/>
    </source>
</evidence>
<evidence type="ECO:0000256" key="8">
    <source>
        <dbReference type="ARBA" id="ARBA00022741"/>
    </source>
</evidence>
<keyword evidence="4" id="KW-0963">Cytoplasm</keyword>
<keyword evidence="11 17" id="KW-0694">RNA-binding</keyword>
<keyword evidence="10 17" id="KW-0067">ATP-binding</keyword>
<dbReference type="SUPFAM" id="SSF55681">
    <property type="entry name" value="Class II aaRS and biotin synthetases"/>
    <property type="match status" value="1"/>
</dbReference>
<dbReference type="GeneID" id="105426705"/>
<evidence type="ECO:0000313" key="22">
    <source>
        <dbReference type="RefSeq" id="XP_011636339.1"/>
    </source>
</evidence>
<dbReference type="InterPro" id="IPR018164">
    <property type="entry name" value="Ala-tRNA-synth_IIc_N"/>
</dbReference>
<keyword evidence="13 17" id="KW-0030">Aminoacyl-tRNA synthetase</keyword>
<dbReference type="FunFam" id="3.10.310.40:FF:000002">
    <property type="entry name" value="alanine--tRNA ligase, cytoplasmic"/>
    <property type="match status" value="1"/>
</dbReference>
<dbReference type="GO" id="GO:0005739">
    <property type="term" value="C:mitochondrion"/>
    <property type="evidence" value="ECO:0007669"/>
    <property type="project" value="TreeGrafter"/>
</dbReference>
<dbReference type="Gene3D" id="2.40.30.130">
    <property type="match status" value="1"/>
</dbReference>
<organism evidence="21 22">
    <name type="scientific">Pogonomyrmex barbatus</name>
    <name type="common">red harvester ant</name>
    <dbReference type="NCBI Taxonomy" id="144034"/>
    <lineage>
        <taxon>Eukaryota</taxon>
        <taxon>Metazoa</taxon>
        <taxon>Ecdysozoa</taxon>
        <taxon>Arthropoda</taxon>
        <taxon>Hexapoda</taxon>
        <taxon>Insecta</taxon>
        <taxon>Pterygota</taxon>
        <taxon>Neoptera</taxon>
        <taxon>Endopterygota</taxon>
        <taxon>Hymenoptera</taxon>
        <taxon>Apocrita</taxon>
        <taxon>Aculeata</taxon>
        <taxon>Formicoidea</taxon>
        <taxon>Formicidae</taxon>
        <taxon>Myrmicinae</taxon>
        <taxon>Pogonomyrmex</taxon>
    </lineage>
</organism>
<dbReference type="PRINTS" id="PR00980">
    <property type="entry name" value="TRNASYNTHALA"/>
</dbReference>
<dbReference type="PROSITE" id="PS50405">
    <property type="entry name" value="GST_CTER"/>
    <property type="match status" value="1"/>
</dbReference>
<dbReference type="OrthoDB" id="2423964at2759"/>
<keyword evidence="21" id="KW-1185">Reference proteome</keyword>
<dbReference type="SMART" id="SM00863">
    <property type="entry name" value="tRNA_SAD"/>
    <property type="match status" value="1"/>
</dbReference>
<reference evidence="22" key="1">
    <citation type="submission" date="2025-08" db="UniProtKB">
        <authorList>
            <consortium name="RefSeq"/>
        </authorList>
    </citation>
    <scope>IDENTIFICATION</scope>
</reference>
<comment type="cofactor">
    <cofactor evidence="17">
        <name>Zn(2+)</name>
        <dbReference type="ChEBI" id="CHEBI:29105"/>
    </cofactor>
    <text evidence="17">Binds 1 zinc ion per subunit.</text>
</comment>
<evidence type="ECO:0000256" key="13">
    <source>
        <dbReference type="ARBA" id="ARBA00023146"/>
    </source>
</evidence>
<evidence type="ECO:0000256" key="14">
    <source>
        <dbReference type="ARBA" id="ARBA00030426"/>
    </source>
</evidence>
<dbReference type="Gene3D" id="3.30.980.10">
    <property type="entry name" value="Threonyl-trna Synthetase, Chain A, domain 2"/>
    <property type="match status" value="1"/>
</dbReference>
<evidence type="ECO:0000256" key="9">
    <source>
        <dbReference type="ARBA" id="ARBA00022833"/>
    </source>
</evidence>
<dbReference type="SUPFAM" id="SSF47616">
    <property type="entry name" value="GST C-terminal domain-like"/>
    <property type="match status" value="1"/>
</dbReference>
<protein>
    <recommendedName>
        <fullName evidence="3">Alanine--tRNA ligase</fullName>
        <ecNumber evidence="2">6.1.1.7</ecNumber>
    </recommendedName>
    <alternativeName>
        <fullName evidence="15">Alanyl-tRNA synthetase</fullName>
    </alternativeName>
    <alternativeName>
        <fullName evidence="14">eEF-1B gamma</fullName>
    </alternativeName>
</protein>
<dbReference type="InterPro" id="IPR003156">
    <property type="entry name" value="DHHA1_dom"/>
</dbReference>
<gene>
    <name evidence="22" type="primary">LOC105426705</name>
</gene>
<accession>A0A6I9W3G8</accession>
<feature type="binding site" evidence="17">
    <location>
        <position position="725"/>
    </location>
    <ligand>
        <name>Zn(2+)</name>
        <dbReference type="ChEBI" id="CHEBI:29105"/>
    </ligand>
</feature>
<comment type="catalytic activity">
    <reaction evidence="16 17">
        <text>tRNA(Ala) + L-alanine + ATP = L-alanyl-tRNA(Ala) + AMP + diphosphate</text>
        <dbReference type="Rhea" id="RHEA:12540"/>
        <dbReference type="Rhea" id="RHEA-COMP:9657"/>
        <dbReference type="Rhea" id="RHEA-COMP:9923"/>
        <dbReference type="ChEBI" id="CHEBI:30616"/>
        <dbReference type="ChEBI" id="CHEBI:33019"/>
        <dbReference type="ChEBI" id="CHEBI:57972"/>
        <dbReference type="ChEBI" id="CHEBI:78442"/>
        <dbReference type="ChEBI" id="CHEBI:78497"/>
        <dbReference type="ChEBI" id="CHEBI:456215"/>
        <dbReference type="EC" id="6.1.1.7"/>
    </reaction>
</comment>
<dbReference type="FunFam" id="1.20.1050.10:FF:000006">
    <property type="entry name" value="Elongation factor 1 gamma"/>
    <property type="match status" value="1"/>
</dbReference>
<dbReference type="Gene3D" id="3.10.310.40">
    <property type="match status" value="1"/>
</dbReference>
<dbReference type="FunFam" id="3.30.930.10:FF:000011">
    <property type="entry name" value="Alanine--tRNA ligase, cytoplasmic"/>
    <property type="match status" value="1"/>
</dbReference>